<evidence type="ECO:0000256" key="5">
    <source>
        <dbReference type="ARBA" id="ARBA00022840"/>
    </source>
</evidence>
<feature type="transmembrane region" description="Helical" evidence="8">
    <location>
        <begin position="196"/>
        <end position="215"/>
    </location>
</feature>
<dbReference type="Pfam" id="PF00664">
    <property type="entry name" value="ABC_membrane"/>
    <property type="match status" value="1"/>
</dbReference>
<dbReference type="CDD" id="cd18547">
    <property type="entry name" value="ABC_6TM_Tm288_like"/>
    <property type="match status" value="1"/>
</dbReference>
<feature type="transmembrane region" description="Helical" evidence="8">
    <location>
        <begin position="172"/>
        <end position="190"/>
    </location>
</feature>
<comment type="subcellular location">
    <subcellularLocation>
        <location evidence="1">Cell membrane</location>
        <topology evidence="1">Multi-pass membrane protein</topology>
    </subcellularLocation>
</comment>
<feature type="domain" description="ABC transporter" evidence="9">
    <location>
        <begin position="373"/>
        <end position="607"/>
    </location>
</feature>
<dbReference type="PROSITE" id="PS50929">
    <property type="entry name" value="ABC_TM1F"/>
    <property type="match status" value="1"/>
</dbReference>
<keyword evidence="5 11" id="KW-0067">ATP-binding</keyword>
<dbReference type="Gene3D" id="1.20.1560.10">
    <property type="entry name" value="ABC transporter type 1, transmembrane domain"/>
    <property type="match status" value="1"/>
</dbReference>
<feature type="transmembrane region" description="Helical" evidence="8">
    <location>
        <begin position="42"/>
        <end position="64"/>
    </location>
</feature>
<accession>A0A9D1RBC3</accession>
<evidence type="ECO:0000259" key="9">
    <source>
        <dbReference type="PROSITE" id="PS50893"/>
    </source>
</evidence>
<evidence type="ECO:0000256" key="6">
    <source>
        <dbReference type="ARBA" id="ARBA00022989"/>
    </source>
</evidence>
<dbReference type="AlphaFoldDB" id="A0A9D1RBC3"/>
<dbReference type="GO" id="GO:0005886">
    <property type="term" value="C:plasma membrane"/>
    <property type="evidence" value="ECO:0007669"/>
    <property type="project" value="UniProtKB-SubCell"/>
</dbReference>
<evidence type="ECO:0000313" key="11">
    <source>
        <dbReference type="EMBL" id="HIW83512.1"/>
    </source>
</evidence>
<dbReference type="EMBL" id="DXGF01000077">
    <property type="protein sequence ID" value="HIW83512.1"/>
    <property type="molecule type" value="Genomic_DNA"/>
</dbReference>
<name>A0A9D1RBC3_9FIRM</name>
<dbReference type="Proteomes" id="UP000824263">
    <property type="component" value="Unassembled WGS sequence"/>
</dbReference>
<dbReference type="Pfam" id="PF00005">
    <property type="entry name" value="ABC_tran"/>
    <property type="match status" value="1"/>
</dbReference>
<dbReference type="GO" id="GO:0016887">
    <property type="term" value="F:ATP hydrolysis activity"/>
    <property type="evidence" value="ECO:0007669"/>
    <property type="project" value="InterPro"/>
</dbReference>
<dbReference type="SUPFAM" id="SSF90123">
    <property type="entry name" value="ABC transporter transmembrane region"/>
    <property type="match status" value="1"/>
</dbReference>
<keyword evidence="2" id="KW-0813">Transport</keyword>
<organism evidence="11 12">
    <name type="scientific">Candidatus Dorea gallistercoris</name>
    <dbReference type="NCBI Taxonomy" id="2838542"/>
    <lineage>
        <taxon>Bacteria</taxon>
        <taxon>Bacillati</taxon>
        <taxon>Bacillota</taxon>
        <taxon>Clostridia</taxon>
        <taxon>Lachnospirales</taxon>
        <taxon>Lachnospiraceae</taxon>
        <taxon>Dorea</taxon>
    </lineage>
</organism>
<dbReference type="GO" id="GO:0005524">
    <property type="term" value="F:ATP binding"/>
    <property type="evidence" value="ECO:0007669"/>
    <property type="project" value="UniProtKB-KW"/>
</dbReference>
<proteinExistence type="predicted"/>
<comment type="caution">
    <text evidence="11">The sequence shown here is derived from an EMBL/GenBank/DDBJ whole genome shotgun (WGS) entry which is preliminary data.</text>
</comment>
<dbReference type="GO" id="GO:0015421">
    <property type="term" value="F:ABC-type oligopeptide transporter activity"/>
    <property type="evidence" value="ECO:0007669"/>
    <property type="project" value="TreeGrafter"/>
</dbReference>
<evidence type="ECO:0000313" key="12">
    <source>
        <dbReference type="Proteomes" id="UP000824263"/>
    </source>
</evidence>
<evidence type="ECO:0000259" key="10">
    <source>
        <dbReference type="PROSITE" id="PS50929"/>
    </source>
</evidence>
<dbReference type="CDD" id="cd03254">
    <property type="entry name" value="ABCC_Glucan_exporter_like"/>
    <property type="match status" value="1"/>
</dbReference>
<dbReference type="Gene3D" id="3.40.50.300">
    <property type="entry name" value="P-loop containing nucleotide triphosphate hydrolases"/>
    <property type="match status" value="1"/>
</dbReference>
<feature type="domain" description="ABC transmembrane type-1" evidence="10">
    <location>
        <begin position="45"/>
        <end position="339"/>
    </location>
</feature>
<reference evidence="11" key="1">
    <citation type="journal article" date="2021" name="PeerJ">
        <title>Extensive microbial diversity within the chicken gut microbiome revealed by metagenomics and culture.</title>
        <authorList>
            <person name="Gilroy R."/>
            <person name="Ravi A."/>
            <person name="Getino M."/>
            <person name="Pursley I."/>
            <person name="Horton D.L."/>
            <person name="Alikhan N.F."/>
            <person name="Baker D."/>
            <person name="Gharbi K."/>
            <person name="Hall N."/>
            <person name="Watson M."/>
            <person name="Adriaenssens E.M."/>
            <person name="Foster-Nyarko E."/>
            <person name="Jarju S."/>
            <person name="Secka A."/>
            <person name="Antonio M."/>
            <person name="Oren A."/>
            <person name="Chaudhuri R.R."/>
            <person name="La Ragione R."/>
            <person name="Hildebrand F."/>
            <person name="Pallen M.J."/>
        </authorList>
    </citation>
    <scope>NUCLEOTIDE SEQUENCE</scope>
    <source>
        <strain evidence="11">ChiSxjej1B13-11762</strain>
    </source>
</reference>
<dbReference type="InterPro" id="IPR027417">
    <property type="entry name" value="P-loop_NTPase"/>
</dbReference>
<dbReference type="PROSITE" id="PS50893">
    <property type="entry name" value="ABC_TRANSPORTER_2"/>
    <property type="match status" value="1"/>
</dbReference>
<reference evidence="11" key="2">
    <citation type="submission" date="2021-04" db="EMBL/GenBank/DDBJ databases">
        <authorList>
            <person name="Gilroy R."/>
        </authorList>
    </citation>
    <scope>NUCLEOTIDE SEQUENCE</scope>
    <source>
        <strain evidence="11">ChiSxjej1B13-11762</strain>
    </source>
</reference>
<evidence type="ECO:0000256" key="2">
    <source>
        <dbReference type="ARBA" id="ARBA00022448"/>
    </source>
</evidence>
<dbReference type="SUPFAM" id="SSF52540">
    <property type="entry name" value="P-loop containing nucleoside triphosphate hydrolases"/>
    <property type="match status" value="1"/>
</dbReference>
<dbReference type="InterPro" id="IPR039421">
    <property type="entry name" value="Type_1_exporter"/>
</dbReference>
<dbReference type="InterPro" id="IPR003593">
    <property type="entry name" value="AAA+_ATPase"/>
</dbReference>
<evidence type="ECO:0000256" key="3">
    <source>
        <dbReference type="ARBA" id="ARBA00022692"/>
    </source>
</evidence>
<feature type="transmembrane region" description="Helical" evidence="8">
    <location>
        <begin position="290"/>
        <end position="317"/>
    </location>
</feature>
<keyword evidence="7 8" id="KW-0472">Membrane</keyword>
<keyword evidence="4" id="KW-0547">Nucleotide-binding</keyword>
<dbReference type="PANTHER" id="PTHR43394:SF1">
    <property type="entry name" value="ATP-BINDING CASSETTE SUB-FAMILY B MEMBER 10, MITOCHONDRIAL"/>
    <property type="match status" value="1"/>
</dbReference>
<dbReference type="InterPro" id="IPR011527">
    <property type="entry name" value="ABC1_TM_dom"/>
</dbReference>
<dbReference type="FunFam" id="3.40.50.300:FF:000287">
    <property type="entry name" value="Multidrug ABC transporter ATP-binding protein"/>
    <property type="match status" value="1"/>
</dbReference>
<keyword evidence="6 8" id="KW-1133">Transmembrane helix</keyword>
<evidence type="ECO:0000256" key="1">
    <source>
        <dbReference type="ARBA" id="ARBA00004651"/>
    </source>
</evidence>
<dbReference type="SMART" id="SM00382">
    <property type="entry name" value="AAA"/>
    <property type="match status" value="1"/>
</dbReference>
<dbReference type="InterPro" id="IPR003439">
    <property type="entry name" value="ABC_transporter-like_ATP-bd"/>
</dbReference>
<sequence>MGNDERNVQETTGFEEEFDASAPEHTRQTIRRLWDSVSDQRIRLWVVLISVALYTVLSIAAPLYSAYIVDLMWEKIQAAFAQGLAFSVTWEDGGRDILLLLLIYLAAAGLYFLQSFLMASFAENLGCRLRREIGQKLNRLPLAFFDGHQPGAILSRITNDLDKMSEAFQTGVLKLFTAFGMVIGSLVMMFRFSVLLTVVFLLFMFLSLTATKFVSDRTLKFALRRQECVSEVTALVEESYSGRMVIKAFNQEETSSARLHQASQRLTDASWKADFLINAINPGIRFINRLGLILIAVLGGNMLLSGTMTIGVFQAFFQYVNQAAEPLTQLAFMLNSMQSSLASLERVYALLDEPEITPDPELSVRIDRTQGHVEFCHVKFGYTPDRILMQDVSFNARPGEKIAIVGSTGAGKTTLINLLMRFYEVNGGQILLDGSDTAGMSRPQLRGNFGMVLQDTWLFEGTIAENIAYGREEAAREEIIRAAKAARADFFIRTLPEGYDTVLSNDAENISIGQRQLLTIARVFLCDPAVLILDEATSSVDTRTEIEIGKAMKKLVKGRTSFVIAHRLSTIVDADRILMMQNGTIIEQGTHQSLLEADGAYARLYNSQFAQ</sequence>
<gene>
    <name evidence="11" type="ORF">H9873_04230</name>
</gene>
<protein>
    <submittedName>
        <fullName evidence="11">ABC transporter ATP-binding protein/permease</fullName>
    </submittedName>
</protein>
<evidence type="ECO:0000256" key="4">
    <source>
        <dbReference type="ARBA" id="ARBA00022741"/>
    </source>
</evidence>
<feature type="transmembrane region" description="Helical" evidence="8">
    <location>
        <begin position="97"/>
        <end position="121"/>
    </location>
</feature>
<evidence type="ECO:0000256" key="7">
    <source>
        <dbReference type="ARBA" id="ARBA00023136"/>
    </source>
</evidence>
<dbReference type="InterPro" id="IPR036640">
    <property type="entry name" value="ABC1_TM_sf"/>
</dbReference>
<keyword evidence="3 8" id="KW-0812">Transmembrane</keyword>
<evidence type="ECO:0000256" key="8">
    <source>
        <dbReference type="SAM" id="Phobius"/>
    </source>
</evidence>
<dbReference type="PANTHER" id="PTHR43394">
    <property type="entry name" value="ATP-DEPENDENT PERMEASE MDL1, MITOCHONDRIAL"/>
    <property type="match status" value="1"/>
</dbReference>